<keyword evidence="4" id="KW-0732">Signal</keyword>
<dbReference type="Proteomes" id="UP000048926">
    <property type="component" value="Unassembled WGS sequence"/>
</dbReference>
<feature type="domain" description="Polypeptide-transport-associated ShlB-type" evidence="6">
    <location>
        <begin position="86"/>
        <end position="149"/>
    </location>
</feature>
<dbReference type="PANTHER" id="PTHR34597:SF3">
    <property type="entry name" value="OUTER MEMBRANE TRANSPORTER CDIB"/>
    <property type="match status" value="1"/>
</dbReference>
<dbReference type="AlphaFoldDB" id="A0A0M6Y0Y0"/>
<evidence type="ECO:0000259" key="6">
    <source>
        <dbReference type="Pfam" id="PF08479"/>
    </source>
</evidence>
<name>A0A0M6Y0Y0_9HYPH</name>
<feature type="chain" id="PRO_5005807320" evidence="4">
    <location>
        <begin position="24"/>
        <end position="589"/>
    </location>
</feature>
<evidence type="ECO:0000256" key="4">
    <source>
        <dbReference type="SAM" id="SignalP"/>
    </source>
</evidence>
<keyword evidence="1" id="KW-0472">Membrane</keyword>
<evidence type="ECO:0000313" key="7">
    <source>
        <dbReference type="EMBL" id="CTQ43775.1"/>
    </source>
</evidence>
<dbReference type="GO" id="GO:0046819">
    <property type="term" value="P:protein secretion by the type V secretion system"/>
    <property type="evidence" value="ECO:0007669"/>
    <property type="project" value="TreeGrafter"/>
</dbReference>
<dbReference type="EMBL" id="CXST01000001">
    <property type="protein sequence ID" value="CTQ43775.1"/>
    <property type="molecule type" value="Genomic_DNA"/>
</dbReference>
<dbReference type="Gene3D" id="3.10.20.310">
    <property type="entry name" value="membrane protein fhac"/>
    <property type="match status" value="1"/>
</dbReference>
<evidence type="ECO:0000313" key="8">
    <source>
        <dbReference type="Proteomes" id="UP000048926"/>
    </source>
</evidence>
<dbReference type="STRING" id="187304.B0E33_18390"/>
<accession>A0A0M6Y0Y0</accession>
<dbReference type="RefSeq" id="WP_055656010.1">
    <property type="nucleotide sequence ID" value="NZ_CXST01000001.1"/>
</dbReference>
<dbReference type="InterPro" id="IPR051544">
    <property type="entry name" value="TPS_OM_transporter"/>
</dbReference>
<keyword evidence="3" id="KW-0998">Cell outer membrane</keyword>
<evidence type="ECO:0000256" key="3">
    <source>
        <dbReference type="ARBA" id="ARBA00023237"/>
    </source>
</evidence>
<dbReference type="GO" id="GO:0008320">
    <property type="term" value="F:protein transmembrane transporter activity"/>
    <property type="evidence" value="ECO:0007669"/>
    <property type="project" value="TreeGrafter"/>
</dbReference>
<dbReference type="Pfam" id="PF03865">
    <property type="entry name" value="ShlB"/>
    <property type="match status" value="1"/>
</dbReference>
<dbReference type="GO" id="GO:0098046">
    <property type="term" value="C:type V protein secretion system complex"/>
    <property type="evidence" value="ECO:0007669"/>
    <property type="project" value="TreeGrafter"/>
</dbReference>
<proteinExistence type="predicted"/>
<sequence length="589" mass="63347">MTRHTITAALVAGLALVSEGSFAQQALERNLPAAEPGEPVSLDVPPQDFGATDRSPLGVDLTGVYLIGQSDDVAGRAPKGIGGPAAAFDQAALDAVLSEYLGKPLSLALAGEIQAAIARVYKEAGYPFVSVTLPPQEITGGVLQVRVIEFKSGNVTVQGLDERDAEEIRARLRINPGGRIDARALEEDLGWLNRSPYRRAGGVFRPGEDAALSDLEVTIDEGRPWQVFAGWSNSGSQDTGRDRYFLGGNARLPFPGGPWLSYQMTASDDIWSDPGIVFPREGDYPSYVSHAGRLTIPTWARQSLEIAPAMVASRETPNRFFDFENTTYELPIIYRSAVSNLLPGRYWGDIYTGVELKRLERTTFFNGVAVADGAADLFQMVLGWSNSFDDRLGHTALDVRVKANPGGVLQGNAATTWQTFTNGRVQSVDYAYLAADISRTTSLPNRFFWVSALSGTLAGQVLPDTERISLGGRYAVRGYNYDDASVDSGVIWRNELRLPSFSPLAGNLPESWPQSLTNDSLSAYLFADIGFGIDHATDDDATLSGVGAGFDYALGDNLTANLIAGVALQDAGETEAGDLNLQASITARF</sequence>
<dbReference type="InterPro" id="IPR005565">
    <property type="entry name" value="Hemolysn_activator_HlyB_C"/>
</dbReference>
<keyword evidence="8" id="KW-1185">Reference proteome</keyword>
<evidence type="ECO:0000259" key="5">
    <source>
        <dbReference type="Pfam" id="PF03865"/>
    </source>
</evidence>
<dbReference type="OrthoDB" id="290122at2"/>
<keyword evidence="1" id="KW-1134">Transmembrane beta strand</keyword>
<keyword evidence="2" id="KW-0812">Transmembrane</keyword>
<evidence type="ECO:0000256" key="1">
    <source>
        <dbReference type="ARBA" id="ARBA00022452"/>
    </source>
</evidence>
<gene>
    <name evidence="7" type="primary">hxuB_1</name>
    <name evidence="7" type="ORF">LAL4801_02217</name>
</gene>
<reference evidence="8" key="1">
    <citation type="submission" date="2015-07" db="EMBL/GenBank/DDBJ databases">
        <authorList>
            <person name="Rodrigo-Torres Lidia"/>
            <person name="Arahal R.David."/>
        </authorList>
    </citation>
    <scope>NUCLEOTIDE SEQUENCE [LARGE SCALE GENOMIC DNA]</scope>
    <source>
        <strain evidence="8">CECT 4801</strain>
    </source>
</reference>
<dbReference type="Pfam" id="PF08479">
    <property type="entry name" value="POTRA_2"/>
    <property type="match status" value="1"/>
</dbReference>
<evidence type="ECO:0000256" key="2">
    <source>
        <dbReference type="ARBA" id="ARBA00022692"/>
    </source>
</evidence>
<protein>
    <submittedName>
        <fullName evidence="7">Heme/hemopexin transporter protein HuxB</fullName>
    </submittedName>
</protein>
<feature type="signal peptide" evidence="4">
    <location>
        <begin position="1"/>
        <end position="23"/>
    </location>
</feature>
<dbReference type="PANTHER" id="PTHR34597">
    <property type="entry name" value="SLR1661 PROTEIN"/>
    <property type="match status" value="1"/>
</dbReference>
<dbReference type="Gene3D" id="2.40.160.50">
    <property type="entry name" value="membrane protein fhac: a member of the omp85/tpsb transporter family"/>
    <property type="match status" value="1"/>
</dbReference>
<dbReference type="InterPro" id="IPR013686">
    <property type="entry name" value="Polypept-transport_assoc_ShlB"/>
</dbReference>
<feature type="domain" description="Haemolysin activator HlyB C-terminal" evidence="5">
    <location>
        <begin position="353"/>
        <end position="550"/>
    </location>
</feature>
<organism evidence="7 8">
    <name type="scientific">Roseibium aggregatum</name>
    <dbReference type="NCBI Taxonomy" id="187304"/>
    <lineage>
        <taxon>Bacteria</taxon>
        <taxon>Pseudomonadati</taxon>
        <taxon>Pseudomonadota</taxon>
        <taxon>Alphaproteobacteria</taxon>
        <taxon>Hyphomicrobiales</taxon>
        <taxon>Stappiaceae</taxon>
        <taxon>Roseibium</taxon>
    </lineage>
</organism>